<evidence type="ECO:0000256" key="4">
    <source>
        <dbReference type="ARBA" id="ARBA00023125"/>
    </source>
</evidence>
<dbReference type="PANTHER" id="PTHR48111:SF1">
    <property type="entry name" value="TWO-COMPONENT RESPONSE REGULATOR ORR33"/>
    <property type="match status" value="1"/>
</dbReference>
<dbReference type="Gene3D" id="1.10.10.10">
    <property type="entry name" value="Winged helix-like DNA-binding domain superfamily/Winged helix DNA-binding domain"/>
    <property type="match status" value="1"/>
</dbReference>
<evidence type="ECO:0000256" key="1">
    <source>
        <dbReference type="ARBA" id="ARBA00022553"/>
    </source>
</evidence>
<dbReference type="GO" id="GO:0032993">
    <property type="term" value="C:protein-DNA complex"/>
    <property type="evidence" value="ECO:0007669"/>
    <property type="project" value="TreeGrafter"/>
</dbReference>
<dbReference type="Pfam" id="PF00072">
    <property type="entry name" value="Response_reg"/>
    <property type="match status" value="1"/>
</dbReference>
<dbReference type="Gene3D" id="6.10.250.690">
    <property type="match status" value="1"/>
</dbReference>
<evidence type="ECO:0000313" key="11">
    <source>
        <dbReference type="Proteomes" id="UP000004367"/>
    </source>
</evidence>
<dbReference type="GO" id="GO:0000156">
    <property type="term" value="F:phosphorelay response regulator activity"/>
    <property type="evidence" value="ECO:0007669"/>
    <property type="project" value="TreeGrafter"/>
</dbReference>
<evidence type="ECO:0000259" key="9">
    <source>
        <dbReference type="PROSITE" id="PS51755"/>
    </source>
</evidence>
<protein>
    <submittedName>
        <fullName evidence="10">Putative two-component response regulator</fullName>
    </submittedName>
</protein>
<dbReference type="OrthoDB" id="4481605at2"/>
<dbReference type="SUPFAM" id="SSF52172">
    <property type="entry name" value="CheY-like"/>
    <property type="match status" value="1"/>
</dbReference>
<feature type="domain" description="OmpR/PhoB-type" evidence="9">
    <location>
        <begin position="133"/>
        <end position="232"/>
    </location>
</feature>
<keyword evidence="3" id="KW-0805">Transcription regulation</keyword>
<keyword evidence="11" id="KW-1185">Reference proteome</keyword>
<dbReference type="CDD" id="cd00383">
    <property type="entry name" value="trans_reg_C"/>
    <property type="match status" value="1"/>
</dbReference>
<name>H5UQR7_9MICO</name>
<dbReference type="SMART" id="SM00862">
    <property type="entry name" value="Trans_reg_C"/>
    <property type="match status" value="1"/>
</dbReference>
<dbReference type="PROSITE" id="PS51755">
    <property type="entry name" value="OMPR_PHOB"/>
    <property type="match status" value="1"/>
</dbReference>
<dbReference type="EMBL" id="BAFE01000037">
    <property type="protein sequence ID" value="GAB48075.1"/>
    <property type="molecule type" value="Genomic_DNA"/>
</dbReference>
<evidence type="ECO:0000256" key="7">
    <source>
        <dbReference type="PROSITE-ProRule" id="PRU01091"/>
    </source>
</evidence>
<keyword evidence="2" id="KW-0902">Two-component regulatory system</keyword>
<dbReference type="InterPro" id="IPR036388">
    <property type="entry name" value="WH-like_DNA-bd_sf"/>
</dbReference>
<dbReference type="Pfam" id="PF00486">
    <property type="entry name" value="Trans_reg_C"/>
    <property type="match status" value="1"/>
</dbReference>
<dbReference type="STRING" id="1089455.MOPEL_041_00180"/>
<reference evidence="10 11" key="1">
    <citation type="submission" date="2012-02" db="EMBL/GenBank/DDBJ databases">
        <title>Whole genome shotgun sequence of Mobilicoccus pelagius NBRC 104925.</title>
        <authorList>
            <person name="Yoshida Y."/>
            <person name="Hosoyama A."/>
            <person name="Tsuchikane K."/>
            <person name="Katsumata H."/>
            <person name="Yamazaki S."/>
            <person name="Fujita N."/>
        </authorList>
    </citation>
    <scope>NUCLEOTIDE SEQUENCE [LARGE SCALE GENOMIC DNA]</scope>
    <source>
        <strain evidence="10 11">NBRC 104925</strain>
    </source>
</reference>
<evidence type="ECO:0000259" key="8">
    <source>
        <dbReference type="PROSITE" id="PS50110"/>
    </source>
</evidence>
<evidence type="ECO:0000256" key="6">
    <source>
        <dbReference type="PROSITE-ProRule" id="PRU00169"/>
    </source>
</evidence>
<feature type="modified residue" description="4-aspartylphosphate" evidence="6">
    <location>
        <position position="56"/>
    </location>
</feature>
<dbReference type="eggNOG" id="COG0745">
    <property type="taxonomic scope" value="Bacteria"/>
</dbReference>
<proteinExistence type="predicted"/>
<accession>H5UQR7</accession>
<evidence type="ECO:0000256" key="5">
    <source>
        <dbReference type="ARBA" id="ARBA00023163"/>
    </source>
</evidence>
<dbReference type="InterPro" id="IPR039420">
    <property type="entry name" value="WalR-like"/>
</dbReference>
<dbReference type="InterPro" id="IPR011006">
    <property type="entry name" value="CheY-like_superfamily"/>
</dbReference>
<feature type="domain" description="Response regulatory" evidence="8">
    <location>
        <begin position="7"/>
        <end position="120"/>
    </location>
</feature>
<dbReference type="PANTHER" id="PTHR48111">
    <property type="entry name" value="REGULATOR OF RPOS"/>
    <property type="match status" value="1"/>
</dbReference>
<keyword evidence="5" id="KW-0804">Transcription</keyword>
<dbReference type="CDD" id="cd17574">
    <property type="entry name" value="REC_OmpR"/>
    <property type="match status" value="1"/>
</dbReference>
<dbReference type="PROSITE" id="PS50110">
    <property type="entry name" value="RESPONSE_REGULATORY"/>
    <property type="match status" value="1"/>
</dbReference>
<keyword evidence="4 7" id="KW-0238">DNA-binding</keyword>
<comment type="caution">
    <text evidence="10">The sequence shown here is derived from an EMBL/GenBank/DDBJ whole genome shotgun (WGS) entry which is preliminary data.</text>
</comment>
<dbReference type="GO" id="GO:0000976">
    <property type="term" value="F:transcription cis-regulatory region binding"/>
    <property type="evidence" value="ECO:0007669"/>
    <property type="project" value="TreeGrafter"/>
</dbReference>
<evidence type="ECO:0000256" key="3">
    <source>
        <dbReference type="ARBA" id="ARBA00023015"/>
    </source>
</evidence>
<dbReference type="RefSeq" id="WP_009481973.1">
    <property type="nucleotide sequence ID" value="NZ_BAFE01000037.1"/>
</dbReference>
<dbReference type="SMART" id="SM00448">
    <property type="entry name" value="REC"/>
    <property type="match status" value="1"/>
</dbReference>
<dbReference type="AlphaFoldDB" id="H5UQR7"/>
<dbReference type="GO" id="GO:0005829">
    <property type="term" value="C:cytosol"/>
    <property type="evidence" value="ECO:0007669"/>
    <property type="project" value="TreeGrafter"/>
</dbReference>
<dbReference type="SUPFAM" id="SSF46894">
    <property type="entry name" value="C-terminal effector domain of the bipartite response regulators"/>
    <property type="match status" value="1"/>
</dbReference>
<dbReference type="Gene3D" id="3.40.50.2300">
    <property type="match status" value="1"/>
</dbReference>
<keyword evidence="1 6" id="KW-0597">Phosphoprotein</keyword>
<sequence length="234" mass="25053">MTDDAPLVLVVDDEPQMLTVVGMALRAKGFRTITAATATAAWRVLTEHAVDAVVLDVMLPGERGVDLCRRVREVTDVPVLLLTALGTEEDRVAGLEVGADDYVVKPFSPRELALRVAALTRRRRRTAGPITPGATRSVGNLHLEAGLQAVTRDGVAVHTTPSEFRLLWLLAGHVGETVGHRALHEAIGPAGAHAGDRDIVRTAMYRLRSTLGTAPGTPQILTDRGRGYRLVPGT</sequence>
<dbReference type="InterPro" id="IPR001867">
    <property type="entry name" value="OmpR/PhoB-type_DNA-bd"/>
</dbReference>
<gene>
    <name evidence="10" type="ORF">MOPEL_041_00180</name>
</gene>
<dbReference type="Proteomes" id="UP000004367">
    <property type="component" value="Unassembled WGS sequence"/>
</dbReference>
<evidence type="ECO:0000313" key="10">
    <source>
        <dbReference type="EMBL" id="GAB48075.1"/>
    </source>
</evidence>
<dbReference type="GO" id="GO:0006355">
    <property type="term" value="P:regulation of DNA-templated transcription"/>
    <property type="evidence" value="ECO:0007669"/>
    <property type="project" value="InterPro"/>
</dbReference>
<evidence type="ECO:0000256" key="2">
    <source>
        <dbReference type="ARBA" id="ARBA00023012"/>
    </source>
</evidence>
<dbReference type="InterPro" id="IPR001789">
    <property type="entry name" value="Sig_transdc_resp-reg_receiver"/>
</dbReference>
<feature type="DNA-binding region" description="OmpR/PhoB-type" evidence="7">
    <location>
        <begin position="133"/>
        <end position="232"/>
    </location>
</feature>
<dbReference type="InterPro" id="IPR016032">
    <property type="entry name" value="Sig_transdc_resp-reg_C-effctor"/>
</dbReference>
<organism evidence="10 11">
    <name type="scientific">Mobilicoccus pelagius NBRC 104925</name>
    <dbReference type="NCBI Taxonomy" id="1089455"/>
    <lineage>
        <taxon>Bacteria</taxon>
        <taxon>Bacillati</taxon>
        <taxon>Actinomycetota</taxon>
        <taxon>Actinomycetes</taxon>
        <taxon>Micrococcales</taxon>
        <taxon>Dermatophilaceae</taxon>
        <taxon>Mobilicoccus</taxon>
    </lineage>
</organism>